<reference evidence="1" key="1">
    <citation type="submission" date="2018-05" db="EMBL/GenBank/DDBJ databases">
        <authorList>
            <person name="Lanie J.A."/>
            <person name="Ng W.-L."/>
            <person name="Kazmierczak K.M."/>
            <person name="Andrzejewski T.M."/>
            <person name="Davidsen T.M."/>
            <person name="Wayne K.J."/>
            <person name="Tettelin H."/>
            <person name="Glass J.I."/>
            <person name="Rusch D."/>
            <person name="Podicherti R."/>
            <person name="Tsui H.-C.T."/>
            <person name="Winkler M.E."/>
        </authorList>
    </citation>
    <scope>NUCLEOTIDE SEQUENCE</scope>
</reference>
<proteinExistence type="predicted"/>
<protein>
    <submittedName>
        <fullName evidence="1">Uncharacterized protein</fullName>
    </submittedName>
</protein>
<accession>A0A381QI15</accession>
<dbReference type="EMBL" id="UINC01001372">
    <property type="protein sequence ID" value="SUZ78975.1"/>
    <property type="molecule type" value="Genomic_DNA"/>
</dbReference>
<name>A0A381QI15_9ZZZZ</name>
<dbReference type="AlphaFoldDB" id="A0A381QI15"/>
<gene>
    <name evidence="1" type="ORF">METZ01_LOCUS31829</name>
</gene>
<evidence type="ECO:0000313" key="1">
    <source>
        <dbReference type="EMBL" id="SUZ78975.1"/>
    </source>
</evidence>
<organism evidence="1">
    <name type="scientific">marine metagenome</name>
    <dbReference type="NCBI Taxonomy" id="408172"/>
    <lineage>
        <taxon>unclassified sequences</taxon>
        <taxon>metagenomes</taxon>
        <taxon>ecological metagenomes</taxon>
    </lineage>
</organism>
<sequence length="46" mass="4976">MFNFETSLIVRSKAVASTKSATSAIVTSLLSLMNGESAKTRRKVRS</sequence>